<dbReference type="GO" id="GO:0030692">
    <property type="term" value="C:Noc4p-Nop14p complex"/>
    <property type="evidence" value="ECO:0007669"/>
    <property type="project" value="TreeGrafter"/>
</dbReference>
<sequence>MSKPTTKRKRIQELTSDDEKKLKQIKEWELQVNSDQKHFNNITLLVNLKTGNYQVKNAAHSSLTRIFSKLIDSDLVIIHKSINQIDDSENISPEDHKKILSNWLSKSYRAFTRNLLSCLYSNDDATQVNSLRLLHTLIQKEAAFLNRQSKTYKFPAHLYSEIVTVIVTKKNVSANLISTFLDSYLCQYSDLRFSALKYIPNAITITDSKTNPSNSSKNTLDPSVLSKNTFLILSRIPFLEESSKVDQSFWVPVPKDISPKPGVLRTTTYRKFYQESWISFMKLPLSADLYKQTLSLIHRRILPGIQAPFRLMDFLSVSYDSGGAISLLALNGLYTLISKYNLTYPDFYIKLYALFDKNLLHVKYRSRFLRLADTFLSSTHLPSYLVAAFIKRMARMCLFATPSAIAAIVPFIYNLLKRHPLCMVLIHRIDGENEDELVSNAETNQDDNINNLESSFTDDLSTDAYNPTEPDPAKCNAINSSLWELLAIQNHYYANVSTVANIFNDPFTKPEFILEDFLDHSYSTMFVSETGRKLKNAPALSTPIPNSLFRPGEALTDIINF</sequence>
<dbReference type="Proteomes" id="UP000187283">
    <property type="component" value="Unassembled WGS sequence"/>
</dbReference>
<feature type="domain" description="CCAAT-binding factor" evidence="3">
    <location>
        <begin position="326"/>
        <end position="500"/>
    </location>
</feature>
<accession>A0A1R1X100</accession>
<evidence type="ECO:0000256" key="2">
    <source>
        <dbReference type="SAM" id="Phobius"/>
    </source>
</evidence>
<evidence type="ECO:0000313" key="4">
    <source>
        <dbReference type="EMBL" id="OMJ08284.1"/>
    </source>
</evidence>
<evidence type="ECO:0000256" key="1">
    <source>
        <dbReference type="ARBA" id="ARBA00007797"/>
    </source>
</evidence>
<keyword evidence="2" id="KW-0812">Transmembrane</keyword>
<keyword evidence="6" id="KW-1185">Reference proteome</keyword>
<reference evidence="4 6" key="1">
    <citation type="submission" date="2017-01" db="EMBL/GenBank/DDBJ databases">
        <authorList>
            <person name="Mah S.A."/>
            <person name="Swanson W.J."/>
            <person name="Moy G.W."/>
            <person name="Vacquier V.D."/>
        </authorList>
    </citation>
    <scope>NUCLEOTIDE SEQUENCE [LARGE SCALE GENOMIC DNA]</scope>
    <source>
        <strain evidence="4 6">GSMNP</strain>
    </source>
</reference>
<keyword evidence="2" id="KW-0472">Membrane</keyword>
<dbReference type="GO" id="GO:0032040">
    <property type="term" value="C:small-subunit processome"/>
    <property type="evidence" value="ECO:0007669"/>
    <property type="project" value="TreeGrafter"/>
</dbReference>
<name>A0A1R1X100_9FUNG</name>
<organism evidence="4 6">
    <name type="scientific">Smittium culicis</name>
    <dbReference type="NCBI Taxonomy" id="133412"/>
    <lineage>
        <taxon>Eukaryota</taxon>
        <taxon>Fungi</taxon>
        <taxon>Fungi incertae sedis</taxon>
        <taxon>Zoopagomycota</taxon>
        <taxon>Kickxellomycotina</taxon>
        <taxon>Harpellomycetes</taxon>
        <taxon>Harpellales</taxon>
        <taxon>Legeriomycetaceae</taxon>
        <taxon>Smittium</taxon>
    </lineage>
</organism>
<dbReference type="PANTHER" id="PTHR12455">
    <property type="entry name" value="NUCLEOLAR COMPLEX PROTEIN 4"/>
    <property type="match status" value="1"/>
</dbReference>
<dbReference type="EMBL" id="LSSN01005836">
    <property type="protein sequence ID" value="OMJ08284.1"/>
    <property type="molecule type" value="Genomic_DNA"/>
</dbReference>
<evidence type="ECO:0000313" key="5">
    <source>
        <dbReference type="EMBL" id="OMJ18755.1"/>
    </source>
</evidence>
<gene>
    <name evidence="4" type="ORF">AYI70_g11645</name>
    <name evidence="5" type="ORF">AYI70_g5165</name>
</gene>
<comment type="caution">
    <text evidence="4">The sequence shown here is derived from an EMBL/GenBank/DDBJ whole genome shotgun (WGS) entry which is preliminary data.</text>
</comment>
<dbReference type="EMBL" id="LSSN01001665">
    <property type="protein sequence ID" value="OMJ18755.1"/>
    <property type="molecule type" value="Genomic_DNA"/>
</dbReference>
<dbReference type="PANTHER" id="PTHR12455:SF0">
    <property type="entry name" value="NUCLEOLAR COMPLEX PROTEIN 4 HOMOLOG"/>
    <property type="match status" value="1"/>
</dbReference>
<feature type="transmembrane region" description="Helical" evidence="2">
    <location>
        <begin position="397"/>
        <end position="416"/>
    </location>
</feature>
<dbReference type="STRING" id="133412.A0A1R1X100"/>
<dbReference type="Pfam" id="PF03914">
    <property type="entry name" value="CBF"/>
    <property type="match status" value="1"/>
</dbReference>
<dbReference type="AlphaFoldDB" id="A0A1R1X100"/>
<evidence type="ECO:0000313" key="6">
    <source>
        <dbReference type="Proteomes" id="UP000187283"/>
    </source>
</evidence>
<protein>
    <recommendedName>
        <fullName evidence="3">CCAAT-binding factor domain-containing protein</fullName>
    </recommendedName>
</protein>
<keyword evidence="2" id="KW-1133">Transmembrane helix</keyword>
<evidence type="ECO:0000259" key="3">
    <source>
        <dbReference type="Pfam" id="PF03914"/>
    </source>
</evidence>
<dbReference type="InterPro" id="IPR005612">
    <property type="entry name" value="CCAAT-binding_factor"/>
</dbReference>
<dbReference type="OrthoDB" id="10263185at2759"/>
<dbReference type="GO" id="GO:0042254">
    <property type="term" value="P:ribosome biogenesis"/>
    <property type="evidence" value="ECO:0007669"/>
    <property type="project" value="InterPro"/>
</dbReference>
<comment type="similarity">
    <text evidence="1">Belongs to the CBF/MAK21 family.</text>
</comment>
<dbReference type="InterPro" id="IPR027193">
    <property type="entry name" value="Noc4"/>
</dbReference>
<proteinExistence type="inferred from homology"/>